<dbReference type="Gene3D" id="3.40.50.620">
    <property type="entry name" value="HUPs"/>
    <property type="match status" value="1"/>
</dbReference>
<dbReference type="Pfam" id="PF01012">
    <property type="entry name" value="ETF"/>
    <property type="match status" value="1"/>
</dbReference>
<dbReference type="GO" id="GO:0009055">
    <property type="term" value="F:electron transfer activity"/>
    <property type="evidence" value="ECO:0007669"/>
    <property type="project" value="InterPro"/>
</dbReference>
<dbReference type="SUPFAM" id="SSF52467">
    <property type="entry name" value="DHS-like NAD/FAD-binding domain"/>
    <property type="match status" value="1"/>
</dbReference>
<dbReference type="Pfam" id="PF00766">
    <property type="entry name" value="ETF_alpha"/>
    <property type="match status" value="1"/>
</dbReference>
<evidence type="ECO:0000256" key="2">
    <source>
        <dbReference type="ARBA" id="ARBA00022630"/>
    </source>
</evidence>
<keyword evidence="3" id="KW-0274">FAD</keyword>
<dbReference type="Proteomes" id="UP000243333">
    <property type="component" value="Unassembled WGS sequence"/>
</dbReference>
<dbReference type="RefSeq" id="WP_143005896.1">
    <property type="nucleotide sequence ID" value="NZ_FNBU01000016.1"/>
</dbReference>
<dbReference type="SUPFAM" id="SSF52402">
    <property type="entry name" value="Adenine nucleotide alpha hydrolases-like"/>
    <property type="match status" value="1"/>
</dbReference>
<dbReference type="InterPro" id="IPR001308">
    <property type="entry name" value="ETF_a/FixB"/>
</dbReference>
<dbReference type="InterPro" id="IPR014729">
    <property type="entry name" value="Rossmann-like_a/b/a_fold"/>
</dbReference>
<dbReference type="InterPro" id="IPR029035">
    <property type="entry name" value="DHS-like_NAD/FAD-binding_dom"/>
</dbReference>
<dbReference type="AlphaFoldDB" id="A0A1G7MDE9"/>
<dbReference type="PANTHER" id="PTHR43153">
    <property type="entry name" value="ELECTRON TRANSFER FLAVOPROTEIN ALPHA"/>
    <property type="match status" value="1"/>
</dbReference>
<evidence type="ECO:0000256" key="1">
    <source>
        <dbReference type="ARBA" id="ARBA00005817"/>
    </source>
</evidence>
<sequence length="195" mass="20750">PAFGGNIMATILCPDHRPQMGTVRPKVFKRPVPDYSRTGEIIRVASKVKPEDIRTKLIDIIQVCTASCNLEEAEIIVSGGRGMCAPENFKLVEELAEVLGGAVGASRAAVDAGWKPALHQVGQTGKTVGPKIYFACGISGAIQHLAGMSSSDVIIAINKDPDAPIFKVADYGIVGDVLEVLPILIEEFKKIKQAS</sequence>
<dbReference type="FunFam" id="3.40.50.1220:FF:000001">
    <property type="entry name" value="Electron transfer flavoprotein, alpha subunit"/>
    <property type="match status" value="1"/>
</dbReference>
<dbReference type="EMBL" id="FNBU01000016">
    <property type="protein sequence ID" value="SDF59696.1"/>
    <property type="molecule type" value="Genomic_DNA"/>
</dbReference>
<accession>A0A1G7MDE9</accession>
<keyword evidence="7" id="KW-1185">Reference proteome</keyword>
<dbReference type="OrthoDB" id="9770286at2"/>
<proteinExistence type="inferred from homology"/>
<dbReference type="GO" id="GO:0050660">
    <property type="term" value="F:flavin adenine dinucleotide binding"/>
    <property type="evidence" value="ECO:0007669"/>
    <property type="project" value="InterPro"/>
</dbReference>
<dbReference type="InterPro" id="IPR014731">
    <property type="entry name" value="ETF_asu_C"/>
</dbReference>
<evidence type="ECO:0000313" key="7">
    <source>
        <dbReference type="Proteomes" id="UP000243333"/>
    </source>
</evidence>
<reference evidence="7" key="1">
    <citation type="submission" date="2016-10" db="EMBL/GenBank/DDBJ databases">
        <authorList>
            <person name="Varghese N."/>
            <person name="Submissions S."/>
        </authorList>
    </citation>
    <scope>NUCLEOTIDE SEQUENCE [LARGE SCALE GENOMIC DNA]</scope>
    <source>
        <strain evidence="7">DSM 23256</strain>
    </source>
</reference>
<feature type="non-terminal residue" evidence="6">
    <location>
        <position position="1"/>
    </location>
</feature>
<gene>
    <name evidence="6" type="ORF">SAMN05660235_02114</name>
</gene>
<protein>
    <submittedName>
        <fullName evidence="6">Electron transfer flavoprotein domain-containing protein</fullName>
    </submittedName>
</protein>
<evidence type="ECO:0000256" key="3">
    <source>
        <dbReference type="ARBA" id="ARBA00022827"/>
    </source>
</evidence>
<feature type="domain" description="Electron transfer flavoprotein alpha/beta-subunit N-terminal" evidence="5">
    <location>
        <begin position="1"/>
        <end position="46"/>
    </location>
</feature>
<evidence type="ECO:0000313" key="6">
    <source>
        <dbReference type="EMBL" id="SDF59696.1"/>
    </source>
</evidence>
<dbReference type="GO" id="GO:0033539">
    <property type="term" value="P:fatty acid beta-oxidation using acyl-CoA dehydrogenase"/>
    <property type="evidence" value="ECO:0007669"/>
    <property type="project" value="TreeGrafter"/>
</dbReference>
<organism evidence="6 7">
    <name type="scientific">Sporolituus thermophilus DSM 23256</name>
    <dbReference type="NCBI Taxonomy" id="1123285"/>
    <lineage>
        <taxon>Bacteria</taxon>
        <taxon>Bacillati</taxon>
        <taxon>Bacillota</taxon>
        <taxon>Negativicutes</taxon>
        <taxon>Selenomonadales</taxon>
        <taxon>Sporomusaceae</taxon>
        <taxon>Sporolituus</taxon>
    </lineage>
</organism>
<name>A0A1G7MDE9_9FIRM</name>
<comment type="similarity">
    <text evidence="1">Belongs to the ETF alpha-subunit/FixB family.</text>
</comment>
<dbReference type="PANTHER" id="PTHR43153:SF1">
    <property type="entry name" value="ELECTRON TRANSFER FLAVOPROTEIN SUBUNIT ALPHA, MITOCHONDRIAL"/>
    <property type="match status" value="1"/>
</dbReference>
<feature type="domain" description="Electron transfer flavoprotein alpha subunit C-terminal" evidence="4">
    <location>
        <begin position="69"/>
        <end position="149"/>
    </location>
</feature>
<dbReference type="InterPro" id="IPR014730">
    <property type="entry name" value="ETF_a/b_N"/>
</dbReference>
<evidence type="ECO:0000259" key="5">
    <source>
        <dbReference type="Pfam" id="PF01012"/>
    </source>
</evidence>
<keyword evidence="2" id="KW-0285">Flavoprotein</keyword>
<evidence type="ECO:0000259" key="4">
    <source>
        <dbReference type="Pfam" id="PF00766"/>
    </source>
</evidence>
<dbReference type="Gene3D" id="3.40.50.1220">
    <property type="entry name" value="TPP-binding domain"/>
    <property type="match status" value="1"/>
</dbReference>
<dbReference type="STRING" id="1123285.SAMN05660235_02114"/>